<dbReference type="GO" id="GO:0055105">
    <property type="term" value="F:ubiquitin-protein transferase inhibitor activity"/>
    <property type="evidence" value="ECO:0007669"/>
    <property type="project" value="TreeGrafter"/>
</dbReference>
<dbReference type="EMBL" id="CAJHNH020001174">
    <property type="protein sequence ID" value="CAG5121848.1"/>
    <property type="molecule type" value="Genomic_DNA"/>
</dbReference>
<accession>A0A8S3Z0C5</accession>
<dbReference type="PANTHER" id="PTHR15430:SF1">
    <property type="entry name" value="GLOMULIN"/>
    <property type="match status" value="1"/>
</dbReference>
<name>A0A8S3Z0C5_9EUPU</name>
<dbReference type="InterPro" id="IPR013877">
    <property type="entry name" value="YAP-bd/ALF4/Glomulin"/>
</dbReference>
<feature type="compositionally biased region" description="Basic and acidic residues" evidence="1">
    <location>
        <begin position="272"/>
        <end position="283"/>
    </location>
</feature>
<proteinExistence type="predicted"/>
<organism evidence="2 3">
    <name type="scientific">Candidula unifasciata</name>
    <dbReference type="NCBI Taxonomy" id="100452"/>
    <lineage>
        <taxon>Eukaryota</taxon>
        <taxon>Metazoa</taxon>
        <taxon>Spiralia</taxon>
        <taxon>Lophotrochozoa</taxon>
        <taxon>Mollusca</taxon>
        <taxon>Gastropoda</taxon>
        <taxon>Heterobranchia</taxon>
        <taxon>Euthyneura</taxon>
        <taxon>Panpulmonata</taxon>
        <taxon>Eupulmonata</taxon>
        <taxon>Stylommatophora</taxon>
        <taxon>Helicina</taxon>
        <taxon>Helicoidea</taxon>
        <taxon>Geomitridae</taxon>
        <taxon>Candidula</taxon>
    </lineage>
</organism>
<dbReference type="OrthoDB" id="619536at2759"/>
<dbReference type="InterPro" id="IPR019516">
    <property type="entry name" value="Glomulin/ALF4"/>
</dbReference>
<protein>
    <recommendedName>
        <fullName evidence="4">Glomulin</fullName>
    </recommendedName>
</protein>
<sequence>MWAPEHESMELPVIEPIDDPEKLLAEITECLEQKDSRSLKTYILEHKTKAESIFWELILRIGKCINAETYERHSEFFDVCCRSLMYLVKVGNPKETLLALLEQVDTFIDDVKFKNFLPPIQTALLKIPTKLFHSLDITLETVSSHLRSLELPENTQLEGDKVKVFHADKIVIRLADILYVYLKFLEPFVNAVVVHLDMTAAARKEALVLKKHLIRLFEHPLCHLVLTYDPSSDKAKSDSRICAELAVSLLTKVETDFHKLMKHARIKNRAESTIKKANNDKQTKGKKGLAQEEYENQENETKLASSSLPKDAVTDIVDAWDFQMEIAPLAKACLAYLIHVEQLGLSKYPAVYTREYLLDFYLETISVLLKNTVYPVNHKGLLLLKALTELVPQHSISVDYLDNPGYLTVINDLIHIMIKCPVKDHRVMATTLFPVFINRFVAAGRFQIYQSILSSCDHSGLKGYLITLLKNDISDNLRQALSQIASEKGDERGSKDETGTVSEHFIGKRLEKLLKLALALPEQETTDILENSDQIISSLNLLRFLILADPPESNITGFWNLLPNIEKDFLSPLRRGLDLSRAHYVLELDTMKAGKKSDGKGAEVTCSVEGMTLPMVEEKEKAELLGKAVNTHDVILSLLARVSELVDQQKRLTK</sequence>
<dbReference type="AlphaFoldDB" id="A0A8S3Z0C5"/>
<dbReference type="GO" id="GO:0005737">
    <property type="term" value="C:cytoplasm"/>
    <property type="evidence" value="ECO:0007669"/>
    <property type="project" value="TreeGrafter"/>
</dbReference>
<feature type="region of interest" description="Disordered" evidence="1">
    <location>
        <begin position="272"/>
        <end position="305"/>
    </location>
</feature>
<dbReference type="Proteomes" id="UP000678393">
    <property type="component" value="Unassembled WGS sequence"/>
</dbReference>
<dbReference type="PANTHER" id="PTHR15430">
    <property type="entry name" value="GLOMULIN"/>
    <property type="match status" value="1"/>
</dbReference>
<dbReference type="Pfam" id="PF08568">
    <property type="entry name" value="Kinetochor_Ybp2"/>
    <property type="match status" value="1"/>
</dbReference>
<comment type="caution">
    <text evidence="2">The sequence shown here is derived from an EMBL/GenBank/DDBJ whole genome shotgun (WGS) entry which is preliminary data.</text>
</comment>
<reference evidence="2" key="1">
    <citation type="submission" date="2021-04" db="EMBL/GenBank/DDBJ databases">
        <authorList>
            <consortium name="Molecular Ecology Group"/>
        </authorList>
    </citation>
    <scope>NUCLEOTIDE SEQUENCE</scope>
</reference>
<evidence type="ECO:0000313" key="2">
    <source>
        <dbReference type="EMBL" id="CAG5121848.1"/>
    </source>
</evidence>
<keyword evidence="3" id="KW-1185">Reference proteome</keyword>
<evidence type="ECO:0008006" key="4">
    <source>
        <dbReference type="Google" id="ProtNLM"/>
    </source>
</evidence>
<evidence type="ECO:0000313" key="3">
    <source>
        <dbReference type="Proteomes" id="UP000678393"/>
    </source>
</evidence>
<gene>
    <name evidence="2" type="ORF">CUNI_LOCUS7406</name>
</gene>
<evidence type="ECO:0000256" key="1">
    <source>
        <dbReference type="SAM" id="MobiDB-lite"/>
    </source>
</evidence>